<dbReference type="WBParaSite" id="PSAMB.scaffold2626size22145.g18531.t1">
    <property type="protein sequence ID" value="PSAMB.scaffold2626size22145.g18531.t1"/>
    <property type="gene ID" value="PSAMB.scaffold2626size22145.g18531"/>
</dbReference>
<accession>A0A914VWM0</accession>
<dbReference type="AlphaFoldDB" id="A0A914VWM0"/>
<sequence length="121" mass="13640">MEGGRISRDVIKRPFSVVDDKQANRTEKRASATWRADDMDITTTVAVSMGIMCAVPAALVIFIVCYCWKKQVIGSWSQLLTEENLSSCKNCSLNEHLSHDHMNVIAYNSTNDKPPWSDEFL</sequence>
<keyword evidence="2" id="KW-1185">Reference proteome</keyword>
<proteinExistence type="predicted"/>
<protein>
    <submittedName>
        <fullName evidence="3">Uncharacterized protein</fullName>
    </submittedName>
</protein>
<dbReference type="Proteomes" id="UP000887566">
    <property type="component" value="Unplaced"/>
</dbReference>
<keyword evidence="1" id="KW-1133">Transmembrane helix</keyword>
<evidence type="ECO:0000256" key="1">
    <source>
        <dbReference type="SAM" id="Phobius"/>
    </source>
</evidence>
<name>A0A914VWM0_9BILA</name>
<organism evidence="2 3">
    <name type="scientific">Plectus sambesii</name>
    <dbReference type="NCBI Taxonomy" id="2011161"/>
    <lineage>
        <taxon>Eukaryota</taxon>
        <taxon>Metazoa</taxon>
        <taxon>Ecdysozoa</taxon>
        <taxon>Nematoda</taxon>
        <taxon>Chromadorea</taxon>
        <taxon>Plectida</taxon>
        <taxon>Plectina</taxon>
        <taxon>Plectoidea</taxon>
        <taxon>Plectidae</taxon>
        <taxon>Plectus</taxon>
    </lineage>
</organism>
<keyword evidence="1" id="KW-0812">Transmembrane</keyword>
<reference evidence="3" key="1">
    <citation type="submission" date="2022-11" db="UniProtKB">
        <authorList>
            <consortium name="WormBaseParasite"/>
        </authorList>
    </citation>
    <scope>IDENTIFICATION</scope>
</reference>
<evidence type="ECO:0000313" key="3">
    <source>
        <dbReference type="WBParaSite" id="PSAMB.scaffold2626size22145.g18531.t1"/>
    </source>
</evidence>
<evidence type="ECO:0000313" key="2">
    <source>
        <dbReference type="Proteomes" id="UP000887566"/>
    </source>
</evidence>
<feature type="transmembrane region" description="Helical" evidence="1">
    <location>
        <begin position="45"/>
        <end position="68"/>
    </location>
</feature>
<keyword evidence="1" id="KW-0472">Membrane</keyword>